<proteinExistence type="predicted"/>
<gene>
    <name evidence="1" type="ORF">GSM42_01705</name>
</gene>
<name>A0A6I4VQ08_9BACL</name>
<evidence type="ECO:0000313" key="2">
    <source>
        <dbReference type="Proteomes" id="UP000430692"/>
    </source>
</evidence>
<dbReference type="RefSeq" id="WP_160799506.1">
    <property type="nucleotide sequence ID" value="NZ_WUUL01000001.1"/>
</dbReference>
<evidence type="ECO:0000313" key="1">
    <source>
        <dbReference type="EMBL" id="MXQ52488.1"/>
    </source>
</evidence>
<organism evidence="1 2">
    <name type="scientific">Shimazuella alba</name>
    <dbReference type="NCBI Taxonomy" id="2690964"/>
    <lineage>
        <taxon>Bacteria</taxon>
        <taxon>Bacillati</taxon>
        <taxon>Bacillota</taxon>
        <taxon>Bacilli</taxon>
        <taxon>Bacillales</taxon>
        <taxon>Thermoactinomycetaceae</taxon>
        <taxon>Shimazuella</taxon>
    </lineage>
</organism>
<accession>A0A6I4VQ08</accession>
<protein>
    <submittedName>
        <fullName evidence="1">Uncharacterized protein</fullName>
    </submittedName>
</protein>
<reference evidence="1 2" key="1">
    <citation type="submission" date="2019-12" db="EMBL/GenBank/DDBJ databases">
        <title>Whole-genome analyses of novel actinobacteria.</title>
        <authorList>
            <person name="Sahin N."/>
            <person name="Saygin H."/>
        </authorList>
    </citation>
    <scope>NUCLEOTIDE SEQUENCE [LARGE SCALE GENOMIC DNA]</scope>
    <source>
        <strain evidence="1 2">KC615</strain>
    </source>
</reference>
<dbReference type="EMBL" id="WUUL01000001">
    <property type="protein sequence ID" value="MXQ52488.1"/>
    <property type="molecule type" value="Genomic_DNA"/>
</dbReference>
<dbReference type="Proteomes" id="UP000430692">
    <property type="component" value="Unassembled WGS sequence"/>
</dbReference>
<dbReference type="AlphaFoldDB" id="A0A6I4VQ08"/>
<sequence length="138" mass="16170">MFEEIVNNFAEIFQWMVAKCEELEYIYDLSFPRTSLQPWLYMTHMRSFFGTEPTDEATDSSWPHNHKKRSSLLENIYAQKLYRPEAGMNETYPHLQPVLSRTINIALKEMTPENFKGVITIVLSSCQSIGFSSCYRLN</sequence>
<comment type="caution">
    <text evidence="1">The sequence shown here is derived from an EMBL/GenBank/DDBJ whole genome shotgun (WGS) entry which is preliminary data.</text>
</comment>
<keyword evidence="2" id="KW-1185">Reference proteome</keyword>